<protein>
    <submittedName>
        <fullName evidence="2">Fimbriae protein TadE/F</fullName>
    </submittedName>
</protein>
<dbReference type="KEGG" id="psai:C3B54_11394"/>
<keyword evidence="1" id="KW-0812">Transmembrane</keyword>
<organism evidence="2 3">
    <name type="scientific">Pontimonas salivibrio</name>
    <dbReference type="NCBI Taxonomy" id="1159327"/>
    <lineage>
        <taxon>Bacteria</taxon>
        <taxon>Bacillati</taxon>
        <taxon>Actinomycetota</taxon>
        <taxon>Actinomycetes</taxon>
        <taxon>Micrococcales</taxon>
        <taxon>Microbacteriaceae</taxon>
        <taxon>Pontimonas</taxon>
    </lineage>
</organism>
<gene>
    <name evidence="2" type="ORF">C3B54_11394</name>
</gene>
<proteinExistence type="predicted"/>
<feature type="transmembrane region" description="Helical" evidence="1">
    <location>
        <begin position="20"/>
        <end position="40"/>
    </location>
</feature>
<dbReference type="NCBIfam" id="TIGR03816">
    <property type="entry name" value="tadE_like_DECH"/>
    <property type="match status" value="1"/>
</dbReference>
<sequence>MRVLPEAPSVDSYTRGSGVVVALGVIAALVIAGSAALMVVDLLRFGEKVQHAANLSALAASDVAMGVIPGRPCVVAREIGRSQGIRVSSCEVTGSLVRVYATTTRHGLSITKRAAAGPISGGVWPDGDVR</sequence>
<evidence type="ECO:0000313" key="2">
    <source>
        <dbReference type="EMBL" id="AVG23390.1"/>
    </source>
</evidence>
<dbReference type="InterPro" id="IPR021202">
    <property type="entry name" value="Rv3654c-like"/>
</dbReference>
<keyword evidence="1" id="KW-0472">Membrane</keyword>
<dbReference type="EMBL" id="CP026923">
    <property type="protein sequence ID" value="AVG23390.1"/>
    <property type="molecule type" value="Genomic_DNA"/>
</dbReference>
<keyword evidence="1" id="KW-1133">Transmembrane helix</keyword>
<dbReference type="Proteomes" id="UP000243077">
    <property type="component" value="Chromosome"/>
</dbReference>
<evidence type="ECO:0000313" key="3">
    <source>
        <dbReference type="Proteomes" id="UP000243077"/>
    </source>
</evidence>
<dbReference type="AlphaFoldDB" id="A0A2L2BNZ3"/>
<accession>A0A2L2BNZ3</accession>
<reference evidence="2 3" key="1">
    <citation type="submission" date="2018-02" db="EMBL/GenBank/DDBJ databases">
        <title>Complete genome of the streamlined marine actinobacterium Pontimonas salivibrio CL-TW6 adapted to coastal planktonic lifestype.</title>
        <authorList>
            <person name="Cho B.C."/>
            <person name="Hardies S.C."/>
            <person name="Jang G.I."/>
            <person name="Hwang C.Y."/>
        </authorList>
    </citation>
    <scope>NUCLEOTIDE SEQUENCE [LARGE SCALE GENOMIC DNA]</scope>
    <source>
        <strain evidence="2 3">CL-TW6</strain>
    </source>
</reference>
<evidence type="ECO:0000256" key="1">
    <source>
        <dbReference type="SAM" id="Phobius"/>
    </source>
</evidence>
<name>A0A2L2BNZ3_9MICO</name>
<keyword evidence="3" id="KW-1185">Reference proteome</keyword>